<gene>
    <name evidence="3" type="ORF">Tci_649683</name>
</gene>
<accession>A0A699K631</accession>
<evidence type="ECO:0000259" key="2">
    <source>
        <dbReference type="PROSITE" id="PS50994"/>
    </source>
</evidence>
<dbReference type="GO" id="GO:0003676">
    <property type="term" value="F:nucleic acid binding"/>
    <property type="evidence" value="ECO:0007669"/>
    <property type="project" value="InterPro"/>
</dbReference>
<dbReference type="Gene3D" id="3.30.420.10">
    <property type="entry name" value="Ribonuclease H-like superfamily/Ribonuclease H"/>
    <property type="match status" value="1"/>
</dbReference>
<dbReference type="PROSITE" id="PS50994">
    <property type="entry name" value="INTEGRASE"/>
    <property type="match status" value="1"/>
</dbReference>
<dbReference type="InterPro" id="IPR001584">
    <property type="entry name" value="Integrase_cat-core"/>
</dbReference>
<dbReference type="PANTHER" id="PTHR37984:SF5">
    <property type="entry name" value="PROTEIN NYNRIN-LIKE"/>
    <property type="match status" value="1"/>
</dbReference>
<dbReference type="InterPro" id="IPR050951">
    <property type="entry name" value="Retrovirus_Pol_polyprotein"/>
</dbReference>
<feature type="compositionally biased region" description="Acidic residues" evidence="1">
    <location>
        <begin position="294"/>
        <end position="304"/>
    </location>
</feature>
<protein>
    <recommendedName>
        <fullName evidence="2">Integrase catalytic domain-containing protein</fullName>
    </recommendedName>
</protein>
<name>A0A699K631_TANCI</name>
<dbReference type="InterPro" id="IPR036397">
    <property type="entry name" value="RNaseH_sf"/>
</dbReference>
<evidence type="ECO:0000313" key="3">
    <source>
        <dbReference type="EMBL" id="GFA77711.1"/>
    </source>
</evidence>
<feature type="domain" description="Integrase catalytic" evidence="2">
    <location>
        <begin position="109"/>
        <end position="192"/>
    </location>
</feature>
<dbReference type="InterPro" id="IPR012337">
    <property type="entry name" value="RNaseH-like_sf"/>
</dbReference>
<dbReference type="EMBL" id="BKCJ010485912">
    <property type="protein sequence ID" value="GFA77711.1"/>
    <property type="molecule type" value="Genomic_DNA"/>
</dbReference>
<comment type="caution">
    <text evidence="3">The sequence shown here is derived from an EMBL/GenBank/DDBJ whole genome shotgun (WGS) entry which is preliminary data.</text>
</comment>
<proteinExistence type="predicted"/>
<sequence>MGSKCPFTSSVVHYRAQKSIDEKEVLAVVEEEERTWMTPIHEYIVKEILPEEKKKARAVRRKANRKSLKIRVLLANYGRECQETNKECNDCQVYRLVLRNPQQNLAPITSLWPFYKWRIDIAGPFPEVPSKVKFLIAAIGYLTKWIEAKPVATITGAQIKKFVCDNIVCRFGFPGEIISDNGKQFMDNPFKDCFGNQLRHSGRKREREAIQEVKSKAKREKYYNLRVRNTSFRPGDFVYQNNKASYAEEGGVGNKMLKAFPLPVMSSHCQKTFPLLVKKDFIVERPKDNPQDTTMEDEESLPDP</sequence>
<reference evidence="3" key="1">
    <citation type="journal article" date="2019" name="Sci. Rep.">
        <title>Draft genome of Tanacetum cinerariifolium, the natural source of mosquito coil.</title>
        <authorList>
            <person name="Yamashiro T."/>
            <person name="Shiraishi A."/>
            <person name="Satake H."/>
            <person name="Nakayama K."/>
        </authorList>
    </citation>
    <scope>NUCLEOTIDE SEQUENCE</scope>
</reference>
<dbReference type="SUPFAM" id="SSF53098">
    <property type="entry name" value="Ribonuclease H-like"/>
    <property type="match status" value="1"/>
</dbReference>
<dbReference type="AlphaFoldDB" id="A0A699K631"/>
<dbReference type="PANTHER" id="PTHR37984">
    <property type="entry name" value="PROTEIN CBG26694"/>
    <property type="match status" value="1"/>
</dbReference>
<feature type="region of interest" description="Disordered" evidence="1">
    <location>
        <begin position="284"/>
        <end position="304"/>
    </location>
</feature>
<organism evidence="3">
    <name type="scientific">Tanacetum cinerariifolium</name>
    <name type="common">Dalmatian daisy</name>
    <name type="synonym">Chrysanthemum cinerariifolium</name>
    <dbReference type="NCBI Taxonomy" id="118510"/>
    <lineage>
        <taxon>Eukaryota</taxon>
        <taxon>Viridiplantae</taxon>
        <taxon>Streptophyta</taxon>
        <taxon>Embryophyta</taxon>
        <taxon>Tracheophyta</taxon>
        <taxon>Spermatophyta</taxon>
        <taxon>Magnoliopsida</taxon>
        <taxon>eudicotyledons</taxon>
        <taxon>Gunneridae</taxon>
        <taxon>Pentapetalae</taxon>
        <taxon>asterids</taxon>
        <taxon>campanulids</taxon>
        <taxon>Asterales</taxon>
        <taxon>Asteraceae</taxon>
        <taxon>Asteroideae</taxon>
        <taxon>Anthemideae</taxon>
        <taxon>Anthemidinae</taxon>
        <taxon>Tanacetum</taxon>
    </lineage>
</organism>
<evidence type="ECO:0000256" key="1">
    <source>
        <dbReference type="SAM" id="MobiDB-lite"/>
    </source>
</evidence>
<dbReference type="GO" id="GO:0015074">
    <property type="term" value="P:DNA integration"/>
    <property type="evidence" value="ECO:0007669"/>
    <property type="project" value="InterPro"/>
</dbReference>